<evidence type="ECO:0000256" key="1">
    <source>
        <dbReference type="ARBA" id="ARBA00004123"/>
    </source>
</evidence>
<dbReference type="PANTHER" id="PTHR45844:SF16">
    <property type="entry name" value="TRANSCRIPTION FACTOR BHLH30-LIKE"/>
    <property type="match status" value="1"/>
</dbReference>
<name>A0A0H3YBT0_SALMI</name>
<dbReference type="GO" id="GO:0005634">
    <property type="term" value="C:nucleus"/>
    <property type="evidence" value="ECO:0007669"/>
    <property type="project" value="UniProtKB-SubCell"/>
</dbReference>
<keyword evidence="3" id="KW-0238">DNA-binding</keyword>
<evidence type="ECO:0000256" key="5">
    <source>
        <dbReference type="ARBA" id="ARBA00023242"/>
    </source>
</evidence>
<dbReference type="AlphaFoldDB" id="A0A0H3YBT0"/>
<feature type="domain" description="BHLH" evidence="6">
    <location>
        <begin position="46"/>
        <end position="95"/>
    </location>
</feature>
<dbReference type="KEGG" id="smil:131001502"/>
<organism evidence="7">
    <name type="scientific">Salvia miltiorrhiza</name>
    <name type="common">Chinese sage</name>
    <dbReference type="NCBI Taxonomy" id="226208"/>
    <lineage>
        <taxon>Eukaryota</taxon>
        <taxon>Viridiplantae</taxon>
        <taxon>Streptophyta</taxon>
        <taxon>Embryophyta</taxon>
        <taxon>Tracheophyta</taxon>
        <taxon>Spermatophyta</taxon>
        <taxon>Magnoliopsida</taxon>
        <taxon>eudicotyledons</taxon>
        <taxon>Gunneridae</taxon>
        <taxon>Pentapetalae</taxon>
        <taxon>asterids</taxon>
        <taxon>lamiids</taxon>
        <taxon>Lamiales</taxon>
        <taxon>Lamiaceae</taxon>
        <taxon>Nepetoideae</taxon>
        <taxon>Mentheae</taxon>
        <taxon>Salviinae</taxon>
        <taxon>Salvia</taxon>
        <taxon>Salvia incertae sedis</taxon>
    </lineage>
</organism>
<keyword evidence="2" id="KW-0805">Transcription regulation</keyword>
<dbReference type="GO" id="GO:0003677">
    <property type="term" value="F:DNA binding"/>
    <property type="evidence" value="ECO:0007669"/>
    <property type="project" value="UniProtKB-KW"/>
</dbReference>
<dbReference type="RefSeq" id="XP_057783872.1">
    <property type="nucleotide sequence ID" value="XM_057927889.1"/>
</dbReference>
<evidence type="ECO:0000313" key="7">
    <source>
        <dbReference type="EMBL" id="AKN09591.1"/>
    </source>
</evidence>
<dbReference type="PROSITE" id="PS50888">
    <property type="entry name" value="BHLH"/>
    <property type="match status" value="1"/>
</dbReference>
<accession>A0A0H3YBT0</accession>
<keyword evidence="4" id="KW-0804">Transcription</keyword>
<dbReference type="GeneID" id="131001502"/>
<reference evidence="7" key="1">
    <citation type="submission" date="2014-12" db="EMBL/GenBank/DDBJ databases">
        <title>Genome-wide characterization and analysis of bHLH transcription factors related to tanshinones biosynthesis in Salvia miltiorrhiza.</title>
        <authorList>
            <person name="Zhang X."/>
            <person name="Song J."/>
        </authorList>
    </citation>
    <scope>NUCLEOTIDE SEQUENCE</scope>
</reference>
<evidence type="ECO:0000256" key="2">
    <source>
        <dbReference type="ARBA" id="ARBA00023015"/>
    </source>
</evidence>
<dbReference type="SMR" id="A0A0H3YBT0"/>
<proteinExistence type="evidence at transcript level"/>
<dbReference type="InterPro" id="IPR045847">
    <property type="entry name" value="AIG1-like"/>
</dbReference>
<dbReference type="InterPro" id="IPR036638">
    <property type="entry name" value="HLH_DNA-bd_sf"/>
</dbReference>
<protein>
    <submittedName>
        <fullName evidence="7">Basic helix-loop-helix transcription factor</fullName>
    </submittedName>
</protein>
<dbReference type="PANTHER" id="PTHR45844">
    <property type="entry name" value="TRANSCRIPTION FACTOR BHLH30"/>
    <property type="match status" value="1"/>
</dbReference>
<sequence length="210" mass="22976">MFSIPSLYDMGTCSDSYDIVGMLSSPTNSDNPNLSPRSMAEAKAVAASISHKEAERRRRKRINGHIATLKSMLPNTIKTDKASLLGEAVRRVKELKKSAAELEEGPSEADELKVWQCEKTGLMKAALSCDDRPEIIVDMIEALKAAEAKVVRAEMSTVGGRTKSVLWVTQNDAGLGPLRRALKMVMDKSTLEASSGQGLPATKRPRYYHL</sequence>
<evidence type="ECO:0000256" key="4">
    <source>
        <dbReference type="ARBA" id="ARBA00023163"/>
    </source>
</evidence>
<dbReference type="Pfam" id="PF00010">
    <property type="entry name" value="HLH"/>
    <property type="match status" value="1"/>
</dbReference>
<keyword evidence="5" id="KW-0539">Nucleus</keyword>
<dbReference type="InterPro" id="IPR011598">
    <property type="entry name" value="bHLH_dom"/>
</dbReference>
<dbReference type="SMART" id="SM00353">
    <property type="entry name" value="HLH"/>
    <property type="match status" value="1"/>
</dbReference>
<comment type="subcellular location">
    <subcellularLocation>
        <location evidence="1">Nucleus</location>
    </subcellularLocation>
</comment>
<dbReference type="EMBL" id="KP257489">
    <property type="protein sequence ID" value="AKN09591.1"/>
    <property type="molecule type" value="mRNA"/>
</dbReference>
<dbReference type="SUPFAM" id="SSF47459">
    <property type="entry name" value="HLH, helix-loop-helix DNA-binding domain"/>
    <property type="match status" value="1"/>
</dbReference>
<dbReference type="InterPro" id="IPR045865">
    <property type="entry name" value="ACT-like_dom_sf"/>
</dbReference>
<dbReference type="GO" id="GO:0046983">
    <property type="term" value="F:protein dimerization activity"/>
    <property type="evidence" value="ECO:0007669"/>
    <property type="project" value="InterPro"/>
</dbReference>
<dbReference type="GO" id="GO:0003700">
    <property type="term" value="F:DNA-binding transcription factor activity"/>
    <property type="evidence" value="ECO:0007669"/>
    <property type="project" value="InterPro"/>
</dbReference>
<evidence type="ECO:0000259" key="6">
    <source>
        <dbReference type="PROSITE" id="PS50888"/>
    </source>
</evidence>
<dbReference type="Gene3D" id="4.10.280.10">
    <property type="entry name" value="Helix-loop-helix DNA-binding domain"/>
    <property type="match status" value="1"/>
</dbReference>
<evidence type="ECO:0000256" key="3">
    <source>
        <dbReference type="ARBA" id="ARBA00023125"/>
    </source>
</evidence>
<dbReference type="OrthoDB" id="690068at2759"/>
<dbReference type="SUPFAM" id="SSF55021">
    <property type="entry name" value="ACT-like"/>
    <property type="match status" value="1"/>
</dbReference>